<feature type="transmembrane region" description="Helical" evidence="5">
    <location>
        <begin position="69"/>
        <end position="89"/>
    </location>
</feature>
<dbReference type="RefSeq" id="WP_034866425.1">
    <property type="nucleotide sequence ID" value="NZ_CBCSDR010000004.1"/>
</dbReference>
<dbReference type="GO" id="GO:0003700">
    <property type="term" value="F:DNA-binding transcription factor activity"/>
    <property type="evidence" value="ECO:0007669"/>
    <property type="project" value="InterPro"/>
</dbReference>
<dbReference type="OrthoDB" id="9779074at2"/>
<keyword evidence="5" id="KW-1133">Transmembrane helix</keyword>
<dbReference type="PANTHER" id="PTHR43280:SF29">
    <property type="entry name" value="ARAC-FAMILY TRANSCRIPTIONAL REGULATOR"/>
    <property type="match status" value="1"/>
</dbReference>
<dbReference type="InterPro" id="IPR018060">
    <property type="entry name" value="HTH_AraC"/>
</dbReference>
<keyword evidence="1" id="KW-0805">Transcription regulation</keyword>
<name>A0A7T7V1P9_9FLAO</name>
<evidence type="ECO:0000313" key="7">
    <source>
        <dbReference type="EMBL" id="QQN60202.1"/>
    </source>
</evidence>
<dbReference type="PRINTS" id="PR00032">
    <property type="entry name" value="HTHARAC"/>
</dbReference>
<feature type="domain" description="HTH araC/xylS-type" evidence="6">
    <location>
        <begin position="260"/>
        <end position="364"/>
    </location>
</feature>
<dbReference type="InterPro" id="IPR009057">
    <property type="entry name" value="Homeodomain-like_sf"/>
</dbReference>
<dbReference type="Gene3D" id="1.10.10.60">
    <property type="entry name" value="Homeodomain-like"/>
    <property type="match status" value="1"/>
</dbReference>
<keyword evidence="5" id="KW-0812">Transmembrane</keyword>
<dbReference type="Proteomes" id="UP000595426">
    <property type="component" value="Chromosome"/>
</dbReference>
<keyword evidence="5" id="KW-0472">Membrane</keyword>
<accession>A0A7T7V1P9</accession>
<dbReference type="GO" id="GO:0043565">
    <property type="term" value="F:sequence-specific DNA binding"/>
    <property type="evidence" value="ECO:0007669"/>
    <property type="project" value="InterPro"/>
</dbReference>
<dbReference type="EMBL" id="CP067018">
    <property type="protein sequence ID" value="QQN60202.1"/>
    <property type="molecule type" value="Genomic_DNA"/>
</dbReference>
<dbReference type="KEGG" id="egm:AYC65_14615"/>
<feature type="transmembrane region" description="Helical" evidence="5">
    <location>
        <begin position="101"/>
        <end position="117"/>
    </location>
</feature>
<dbReference type="AlphaFoldDB" id="A0A7T7V1P9"/>
<feature type="region of interest" description="Disordered" evidence="4">
    <location>
        <begin position="361"/>
        <end position="384"/>
    </location>
</feature>
<dbReference type="SMART" id="SM00342">
    <property type="entry name" value="HTH_ARAC"/>
    <property type="match status" value="1"/>
</dbReference>
<feature type="transmembrane region" description="Helical" evidence="5">
    <location>
        <begin position="6"/>
        <end position="26"/>
    </location>
</feature>
<gene>
    <name evidence="7" type="ORF">I6H88_06380</name>
</gene>
<feature type="transmembrane region" description="Helical" evidence="5">
    <location>
        <begin position="200"/>
        <end position="217"/>
    </location>
</feature>
<proteinExistence type="predicted"/>
<dbReference type="Pfam" id="PF12833">
    <property type="entry name" value="HTH_18"/>
    <property type="match status" value="1"/>
</dbReference>
<evidence type="ECO:0000259" key="6">
    <source>
        <dbReference type="PROSITE" id="PS01124"/>
    </source>
</evidence>
<reference evidence="7 8" key="1">
    <citation type="submission" date="2020-12" db="EMBL/GenBank/DDBJ databases">
        <title>FDA dAtabase for Regulatory Grade micrObial Sequences (FDA-ARGOS): Supporting development and validation of Infectious Disease Dx tests.</title>
        <authorList>
            <person name="Kerrigan L."/>
            <person name="Long C."/>
            <person name="Tallon L."/>
            <person name="Sadzewicz L."/>
            <person name="Zhao X."/>
            <person name="Boylan J."/>
            <person name="Ott S."/>
            <person name="Bowen H."/>
            <person name="Vavikolanu K."/>
            <person name="Mehta A."/>
            <person name="Aluvathingal J."/>
            <person name="Nadendla S."/>
            <person name="Yan Y."/>
            <person name="Sichtig H."/>
        </authorList>
    </citation>
    <scope>NUCLEOTIDE SEQUENCE [LARGE SCALE GENOMIC DNA]</scope>
    <source>
        <strain evidence="7 8">FDAARGOS_1031</strain>
    </source>
</reference>
<dbReference type="InterPro" id="IPR018062">
    <property type="entry name" value="HTH_AraC-typ_CS"/>
</dbReference>
<dbReference type="PROSITE" id="PS01124">
    <property type="entry name" value="HTH_ARAC_FAMILY_2"/>
    <property type="match status" value="1"/>
</dbReference>
<evidence type="ECO:0000256" key="3">
    <source>
        <dbReference type="ARBA" id="ARBA00023163"/>
    </source>
</evidence>
<dbReference type="InterPro" id="IPR020449">
    <property type="entry name" value="Tscrpt_reg_AraC-type_HTH"/>
</dbReference>
<evidence type="ECO:0000313" key="8">
    <source>
        <dbReference type="Proteomes" id="UP000595426"/>
    </source>
</evidence>
<keyword evidence="3" id="KW-0804">Transcription</keyword>
<evidence type="ECO:0000256" key="1">
    <source>
        <dbReference type="ARBA" id="ARBA00023015"/>
    </source>
</evidence>
<evidence type="ECO:0000256" key="4">
    <source>
        <dbReference type="SAM" id="MobiDB-lite"/>
    </source>
</evidence>
<dbReference type="GeneID" id="93134146"/>
<feature type="transmembrane region" description="Helical" evidence="5">
    <location>
        <begin position="38"/>
        <end position="63"/>
    </location>
</feature>
<evidence type="ECO:0000256" key="5">
    <source>
        <dbReference type="SAM" id="Phobius"/>
    </source>
</evidence>
<dbReference type="PANTHER" id="PTHR43280">
    <property type="entry name" value="ARAC-FAMILY TRANSCRIPTIONAL REGULATOR"/>
    <property type="match status" value="1"/>
</dbReference>
<dbReference type="SUPFAM" id="SSF46689">
    <property type="entry name" value="Homeodomain-like"/>
    <property type="match status" value="1"/>
</dbReference>
<dbReference type="PROSITE" id="PS00041">
    <property type="entry name" value="HTH_ARAC_FAMILY_1"/>
    <property type="match status" value="1"/>
</dbReference>
<feature type="transmembrane region" description="Helical" evidence="5">
    <location>
        <begin position="123"/>
        <end position="146"/>
    </location>
</feature>
<keyword evidence="8" id="KW-1185">Reference proteome</keyword>
<organism evidence="7 8">
    <name type="scientific">Elizabethkingia bruuniana</name>
    <dbReference type="NCBI Taxonomy" id="1756149"/>
    <lineage>
        <taxon>Bacteria</taxon>
        <taxon>Pseudomonadati</taxon>
        <taxon>Bacteroidota</taxon>
        <taxon>Flavobacteriia</taxon>
        <taxon>Flavobacteriales</taxon>
        <taxon>Weeksellaceae</taxon>
        <taxon>Elizabethkingia</taxon>
    </lineage>
</organism>
<feature type="transmembrane region" description="Helical" evidence="5">
    <location>
        <begin position="167"/>
        <end position="188"/>
    </location>
</feature>
<evidence type="ECO:0000256" key="2">
    <source>
        <dbReference type="ARBA" id="ARBA00023125"/>
    </source>
</evidence>
<keyword evidence="2" id="KW-0238">DNA-binding</keyword>
<protein>
    <submittedName>
        <fullName evidence="7">AraC family transcriptional regulator</fullName>
    </submittedName>
</protein>
<sequence>MPIENIQKFVLVLLYGSLVLQSFTLLANPMNVNKKANFAFGIFLFLWSGYWVLDILTICGFSPGPLLIFSVYSVLIFTPLFLFFSVVFFINPNYQFRKKDLICFVIPAIYLIVLFNSEENKILHILAMLIVIAHNLPYVGIIYYKIRKHQKRIEIISSNTESINLQWLIKLSFLLFITIIITVCYELFNTFIYKMHQNLVMDLLFLFIVYSTFYHVLRQKEIYPVSKMQLEELLSIEPESEEKTEKKKLIPDEDFESLKEKLLTLMKDEKPYLEGDLNLLKLSELIGISTHQLSYLLNNGFNENFFQFVNKYRVTHAKELLLSDSYYKMSVLGIAFESGFNSKTAFNTMFKKIMGITPSEFRKNQKESDSADTGNLNSYPEKPF</sequence>